<dbReference type="InterPro" id="IPR001173">
    <property type="entry name" value="Glyco_trans_2-like"/>
</dbReference>
<dbReference type="PANTHER" id="PTHR43685:SF2">
    <property type="entry name" value="GLYCOSYLTRANSFERASE 2-LIKE DOMAIN-CONTAINING PROTEIN"/>
    <property type="match status" value="1"/>
</dbReference>
<accession>A0AA41QRY6</accession>
<dbReference type="EMBL" id="JALAZD010000004">
    <property type="protein sequence ID" value="MCI0129258.1"/>
    <property type="molecule type" value="Genomic_DNA"/>
</dbReference>
<feature type="domain" description="Glycosyltransferase 2-like" evidence="1">
    <location>
        <begin position="11"/>
        <end position="131"/>
    </location>
</feature>
<organism evidence="2 3">
    <name type="scientific">Paradevosia shaoguanensis</name>
    <dbReference type="NCBI Taxonomy" id="1335043"/>
    <lineage>
        <taxon>Bacteria</taxon>
        <taxon>Pseudomonadati</taxon>
        <taxon>Pseudomonadota</taxon>
        <taxon>Alphaproteobacteria</taxon>
        <taxon>Hyphomicrobiales</taxon>
        <taxon>Devosiaceae</taxon>
        <taxon>Paradevosia</taxon>
    </lineage>
</organism>
<dbReference type="SUPFAM" id="SSF53448">
    <property type="entry name" value="Nucleotide-diphospho-sugar transferases"/>
    <property type="match status" value="1"/>
</dbReference>
<dbReference type="AlphaFoldDB" id="A0AA41QRY6"/>
<name>A0AA41QRY6_9HYPH</name>
<dbReference type="InterPro" id="IPR050834">
    <property type="entry name" value="Glycosyltransf_2"/>
</dbReference>
<dbReference type="Pfam" id="PF00535">
    <property type="entry name" value="Glycos_transf_2"/>
    <property type="match status" value="1"/>
</dbReference>
<comment type="caution">
    <text evidence="2">The sequence shown here is derived from an EMBL/GenBank/DDBJ whole genome shotgun (WGS) entry which is preliminary data.</text>
</comment>
<dbReference type="Proteomes" id="UP001156140">
    <property type="component" value="Unassembled WGS sequence"/>
</dbReference>
<dbReference type="Gene3D" id="3.90.550.10">
    <property type="entry name" value="Spore Coat Polysaccharide Biosynthesis Protein SpsA, Chain A"/>
    <property type="match status" value="1"/>
</dbReference>
<dbReference type="PANTHER" id="PTHR43685">
    <property type="entry name" value="GLYCOSYLTRANSFERASE"/>
    <property type="match status" value="1"/>
</dbReference>
<dbReference type="InterPro" id="IPR029044">
    <property type="entry name" value="Nucleotide-diphossugar_trans"/>
</dbReference>
<evidence type="ECO:0000259" key="1">
    <source>
        <dbReference type="Pfam" id="PF00535"/>
    </source>
</evidence>
<sequence>MHPHDRAPLVSVVMANFEAGDRIVPALRSVLGQTMGDLEVIVSDDASRDQSLAHVCQMMAHDPRIRLVTASENRGPATCRNRALELARGQWLAIVDSDDIIHPERLERLLAAAAHYQADIVADDLLLFYEDGTAPSLFLGEIDRSFRVSAERWVSAGIDGSPALGYLKPLINADRLRAPRYDEKLRIGEDYDLILRLLLAGADMVVVPEPFYLYRRHSGSISHRLSAGDVEAMIARQLALTQGLSPDANLARAFAARLRSLEQGLAYERLVASIKTRQLGTAVSLLASDPGHLRRLWASFSEGRNRRQSPPAPGPSPVLTLGERGEVAVPAYMPINATDWDAPTSRRFWRDLAARRGAGPVRCIPLDEAGVYAAGFIPEAEVAAAETLREAS</sequence>
<reference evidence="2" key="1">
    <citation type="submission" date="2022-03" db="EMBL/GenBank/DDBJ databases">
        <title>The complete genome sequence of a Methyloterrigena soli.</title>
        <authorList>
            <person name="Zi Z."/>
        </authorList>
    </citation>
    <scope>NUCLEOTIDE SEQUENCE</scope>
    <source>
        <strain evidence="2">M48</strain>
    </source>
</reference>
<dbReference type="RefSeq" id="WP_281737197.1">
    <property type="nucleotide sequence ID" value="NZ_JAKETQ010000004.1"/>
</dbReference>
<evidence type="ECO:0000313" key="2">
    <source>
        <dbReference type="EMBL" id="MCI0129258.1"/>
    </source>
</evidence>
<evidence type="ECO:0000313" key="3">
    <source>
        <dbReference type="Proteomes" id="UP001156140"/>
    </source>
</evidence>
<keyword evidence="3" id="KW-1185">Reference proteome</keyword>
<gene>
    <name evidence="2" type="ORF">ML536_20690</name>
</gene>
<protein>
    <submittedName>
        <fullName evidence="2">Glycosyltransferase</fullName>
    </submittedName>
</protein>
<proteinExistence type="predicted"/>